<comment type="caution">
    <text evidence="1">The sequence shown here is derived from an EMBL/GenBank/DDBJ whole genome shotgun (WGS) entry which is preliminary data.</text>
</comment>
<dbReference type="EMBL" id="VYZN01000013">
    <property type="protein sequence ID" value="KAE9540872.1"/>
    <property type="molecule type" value="Genomic_DNA"/>
</dbReference>
<protein>
    <submittedName>
        <fullName evidence="1">Uncharacterized protein</fullName>
    </submittedName>
</protein>
<reference evidence="1 2" key="1">
    <citation type="submission" date="2019-08" db="EMBL/GenBank/DDBJ databases">
        <title>The genome of the soybean aphid Biotype 1, its phylome, world population structure and adaptation to the North American continent.</title>
        <authorList>
            <person name="Giordano R."/>
            <person name="Donthu R.K."/>
            <person name="Hernandez A.G."/>
            <person name="Wright C.L."/>
            <person name="Zimin A.V."/>
        </authorList>
    </citation>
    <scope>NUCLEOTIDE SEQUENCE [LARGE SCALE GENOMIC DNA]</scope>
    <source>
        <tissue evidence="1">Whole aphids</tissue>
    </source>
</reference>
<evidence type="ECO:0000313" key="2">
    <source>
        <dbReference type="Proteomes" id="UP000475862"/>
    </source>
</evidence>
<keyword evidence="2" id="KW-1185">Reference proteome</keyword>
<dbReference type="Proteomes" id="UP000475862">
    <property type="component" value="Unassembled WGS sequence"/>
</dbReference>
<evidence type="ECO:0000313" key="1">
    <source>
        <dbReference type="EMBL" id="KAE9540872.1"/>
    </source>
</evidence>
<organism evidence="1 2">
    <name type="scientific">Aphis glycines</name>
    <name type="common">Soybean aphid</name>
    <dbReference type="NCBI Taxonomy" id="307491"/>
    <lineage>
        <taxon>Eukaryota</taxon>
        <taxon>Metazoa</taxon>
        <taxon>Ecdysozoa</taxon>
        <taxon>Arthropoda</taxon>
        <taxon>Hexapoda</taxon>
        <taxon>Insecta</taxon>
        <taxon>Pterygota</taxon>
        <taxon>Neoptera</taxon>
        <taxon>Paraneoptera</taxon>
        <taxon>Hemiptera</taxon>
        <taxon>Sternorrhyncha</taxon>
        <taxon>Aphidomorpha</taxon>
        <taxon>Aphidoidea</taxon>
        <taxon>Aphididae</taxon>
        <taxon>Aphidini</taxon>
        <taxon>Aphis</taxon>
        <taxon>Aphis</taxon>
    </lineage>
</organism>
<name>A0A6G0TX65_APHGL</name>
<accession>A0A6G0TX65</accession>
<sequence length="217" mass="24395">MLKNLIQVLSKYSSIRLGNVVQELRIPIVQVVIINSKYTENRALVNYCIGGPNISQTDTASISNFGGGLLVSVGKVNILGALWRSKLNIFQQFKKKNREKQKMVTKNGNFHVPYELFLFSNFYENKYVKIAKICKFSEFDCLSPRCPVGGGKVPIYTLKLLSLSDYNVPLNPKDGIIFDSKLHWLPLLNCIRDSTSKKLNIIKIIAHTSWGGDSAPL</sequence>
<dbReference type="OrthoDB" id="10622994at2759"/>
<dbReference type="AlphaFoldDB" id="A0A6G0TX65"/>
<proteinExistence type="predicted"/>
<gene>
    <name evidence="1" type="ORF">AGLY_004117</name>
</gene>